<dbReference type="AlphaFoldDB" id="A0A347WHL6"/>
<name>A0A347WHL6_9LACT</name>
<proteinExistence type="predicted"/>
<dbReference type="SUPFAM" id="SSF48295">
    <property type="entry name" value="TrpR-like"/>
    <property type="match status" value="1"/>
</dbReference>
<evidence type="ECO:0008006" key="3">
    <source>
        <dbReference type="Google" id="ProtNLM"/>
    </source>
</evidence>
<dbReference type="OrthoDB" id="2134355at2"/>
<dbReference type="GO" id="GO:0043565">
    <property type="term" value="F:sequence-specific DNA binding"/>
    <property type="evidence" value="ECO:0007669"/>
    <property type="project" value="InterPro"/>
</dbReference>
<gene>
    <name evidence="1" type="ORF">CL176_00210</name>
</gene>
<organism evidence="1 2">
    <name type="scientific">Suicoccus acidiformans</name>
    <dbReference type="NCBI Taxonomy" id="2036206"/>
    <lineage>
        <taxon>Bacteria</taxon>
        <taxon>Bacillati</taxon>
        <taxon>Bacillota</taxon>
        <taxon>Bacilli</taxon>
        <taxon>Lactobacillales</taxon>
        <taxon>Aerococcaceae</taxon>
        <taxon>Suicoccus</taxon>
    </lineage>
</organism>
<evidence type="ECO:0000313" key="1">
    <source>
        <dbReference type="EMBL" id="AXY24573.1"/>
    </source>
</evidence>
<dbReference type="InterPro" id="IPR010921">
    <property type="entry name" value="Trp_repressor/repl_initiator"/>
</dbReference>
<protein>
    <recommendedName>
        <fullName evidence="3">Transposase</fullName>
    </recommendedName>
</protein>
<sequence length="99" mass="11465">MARKYQIPSATTVRDWLSKYTKGEENKDSAPKPEVYTMKSQKKTQAEEIEIVKDYLATEVSYRETVEKYQVFYNNVYSWVISTASMGRMASSMVGQEKT</sequence>
<dbReference type="EMBL" id="CP023434">
    <property type="protein sequence ID" value="AXY24573.1"/>
    <property type="molecule type" value="Genomic_DNA"/>
</dbReference>
<evidence type="ECO:0000313" key="2">
    <source>
        <dbReference type="Proteomes" id="UP000263232"/>
    </source>
</evidence>
<reference evidence="1 2" key="1">
    <citation type="submission" date="2017-09" db="EMBL/GenBank/DDBJ databases">
        <title>Complete genome sequence of Oxytococcus suis strain ZY16052.</title>
        <authorList>
            <person name="Li F."/>
        </authorList>
    </citation>
    <scope>NUCLEOTIDE SEQUENCE [LARGE SCALE GENOMIC DNA]</scope>
    <source>
        <strain evidence="1 2">ZY16052</strain>
    </source>
</reference>
<accession>A0A347WHL6</accession>
<dbReference type="KEGG" id="abae:CL176_00210"/>
<keyword evidence="2" id="KW-1185">Reference proteome</keyword>
<dbReference type="RefSeq" id="WP_118989497.1">
    <property type="nucleotide sequence ID" value="NZ_CP023434.1"/>
</dbReference>
<dbReference type="Proteomes" id="UP000263232">
    <property type="component" value="Chromosome"/>
</dbReference>